<dbReference type="InterPro" id="IPR011051">
    <property type="entry name" value="RmlC_Cupin_sf"/>
</dbReference>
<dbReference type="KEGG" id="aue:C5O00_13655"/>
<accession>A0A2S0I0K4</accession>
<keyword evidence="6" id="KW-1185">Reference proteome</keyword>
<evidence type="ECO:0000259" key="4">
    <source>
        <dbReference type="PROSITE" id="PS01124"/>
    </source>
</evidence>
<name>A0A2S0I0K4_9FLAO</name>
<dbReference type="RefSeq" id="WP_105217690.1">
    <property type="nucleotide sequence ID" value="NZ_CP027062.1"/>
</dbReference>
<dbReference type="InterPro" id="IPR014710">
    <property type="entry name" value="RmlC-like_jellyroll"/>
</dbReference>
<reference evidence="5 6" key="1">
    <citation type="submission" date="2018-02" db="EMBL/GenBank/DDBJ databases">
        <title>Genomic analysis of the strain RR4-38 isolated from a seawater recirculating aquaculture system.</title>
        <authorList>
            <person name="Kim Y.-S."/>
            <person name="Jang Y.H."/>
            <person name="Kim K.-H."/>
        </authorList>
    </citation>
    <scope>NUCLEOTIDE SEQUENCE [LARGE SCALE GENOMIC DNA]</scope>
    <source>
        <strain evidence="5 6">RR4-38</strain>
    </source>
</reference>
<organism evidence="5 6">
    <name type="scientific">Pukyongia salina</name>
    <dbReference type="NCBI Taxonomy" id="2094025"/>
    <lineage>
        <taxon>Bacteria</taxon>
        <taxon>Pseudomonadati</taxon>
        <taxon>Bacteroidota</taxon>
        <taxon>Flavobacteriia</taxon>
        <taxon>Flavobacteriales</taxon>
        <taxon>Flavobacteriaceae</taxon>
        <taxon>Pukyongia</taxon>
    </lineage>
</organism>
<protein>
    <submittedName>
        <fullName evidence="5">AraC family transcriptional regulator</fullName>
    </submittedName>
</protein>
<dbReference type="SUPFAM" id="SSF51182">
    <property type="entry name" value="RmlC-like cupins"/>
    <property type="match status" value="1"/>
</dbReference>
<feature type="domain" description="HTH araC/xylS-type" evidence="4">
    <location>
        <begin position="185"/>
        <end position="283"/>
    </location>
</feature>
<dbReference type="InterPro" id="IPR020449">
    <property type="entry name" value="Tscrpt_reg_AraC-type_HTH"/>
</dbReference>
<dbReference type="Gene3D" id="2.60.120.10">
    <property type="entry name" value="Jelly Rolls"/>
    <property type="match status" value="1"/>
</dbReference>
<dbReference type="PRINTS" id="PR00032">
    <property type="entry name" value="HTHARAC"/>
</dbReference>
<gene>
    <name evidence="5" type="ORF">C5O00_13655</name>
</gene>
<dbReference type="Gene3D" id="1.10.10.60">
    <property type="entry name" value="Homeodomain-like"/>
    <property type="match status" value="2"/>
</dbReference>
<dbReference type="SMART" id="SM00342">
    <property type="entry name" value="HTH_ARAC"/>
    <property type="match status" value="1"/>
</dbReference>
<dbReference type="InterPro" id="IPR018062">
    <property type="entry name" value="HTH_AraC-typ_CS"/>
</dbReference>
<dbReference type="SUPFAM" id="SSF46689">
    <property type="entry name" value="Homeodomain-like"/>
    <property type="match status" value="2"/>
</dbReference>
<proteinExistence type="predicted"/>
<dbReference type="InterPro" id="IPR018060">
    <property type="entry name" value="HTH_AraC"/>
</dbReference>
<evidence type="ECO:0000313" key="6">
    <source>
        <dbReference type="Proteomes" id="UP000238442"/>
    </source>
</evidence>
<keyword evidence="2" id="KW-0238">DNA-binding</keyword>
<dbReference type="Proteomes" id="UP000238442">
    <property type="component" value="Chromosome"/>
</dbReference>
<dbReference type="Pfam" id="PF12833">
    <property type="entry name" value="HTH_18"/>
    <property type="match status" value="1"/>
</dbReference>
<sequence>MSKNPVLESISPKFGSSLKVLNFLGATNEHAPTWHFHPEMEIAYINGGSGKRHIGNHISYYNDGDLIFIGANLPHFGFTDSLTGNKSEVVIQVKEDFLGPDFFSAPEMHKIKQLLKRSKQGIVFHESVREVVGPQIEALLELSNFEQLLAFLKILQQLSETEDYTLLNVEKVVLESKPQDAQRMDTVFSFVSKEFTRPISLAEIADKVSMTEQAFSRYFRKKNGKTFTQFVNEYRLVHASKLLSEQHLSITDVCYASGFNNFSHFNKSFKAFTGKSPSKYRDAFKNVLES</sequence>
<dbReference type="PROSITE" id="PS01124">
    <property type="entry name" value="HTH_ARAC_FAMILY_2"/>
    <property type="match status" value="1"/>
</dbReference>
<evidence type="ECO:0000256" key="2">
    <source>
        <dbReference type="ARBA" id="ARBA00023125"/>
    </source>
</evidence>
<dbReference type="AlphaFoldDB" id="A0A2S0I0K4"/>
<keyword evidence="1" id="KW-0805">Transcription regulation</keyword>
<dbReference type="PROSITE" id="PS00041">
    <property type="entry name" value="HTH_ARAC_FAMILY_1"/>
    <property type="match status" value="1"/>
</dbReference>
<dbReference type="GO" id="GO:0003700">
    <property type="term" value="F:DNA-binding transcription factor activity"/>
    <property type="evidence" value="ECO:0007669"/>
    <property type="project" value="InterPro"/>
</dbReference>
<evidence type="ECO:0000313" key="5">
    <source>
        <dbReference type="EMBL" id="AVI52451.1"/>
    </source>
</evidence>
<dbReference type="EMBL" id="CP027062">
    <property type="protein sequence ID" value="AVI52451.1"/>
    <property type="molecule type" value="Genomic_DNA"/>
</dbReference>
<dbReference type="GO" id="GO:0043565">
    <property type="term" value="F:sequence-specific DNA binding"/>
    <property type="evidence" value="ECO:0007669"/>
    <property type="project" value="InterPro"/>
</dbReference>
<dbReference type="InterPro" id="IPR009057">
    <property type="entry name" value="Homeodomain-like_sf"/>
</dbReference>
<evidence type="ECO:0000256" key="3">
    <source>
        <dbReference type="ARBA" id="ARBA00023163"/>
    </source>
</evidence>
<dbReference type="PANTHER" id="PTHR43280:SF2">
    <property type="entry name" value="HTH-TYPE TRANSCRIPTIONAL REGULATOR EXSA"/>
    <property type="match status" value="1"/>
</dbReference>
<keyword evidence="3" id="KW-0804">Transcription</keyword>
<dbReference type="PANTHER" id="PTHR43280">
    <property type="entry name" value="ARAC-FAMILY TRANSCRIPTIONAL REGULATOR"/>
    <property type="match status" value="1"/>
</dbReference>
<dbReference type="OrthoDB" id="1410704at2"/>
<evidence type="ECO:0000256" key="1">
    <source>
        <dbReference type="ARBA" id="ARBA00023015"/>
    </source>
</evidence>